<dbReference type="Pfam" id="PF01653">
    <property type="entry name" value="DNA_ligase_aden"/>
    <property type="match status" value="1"/>
</dbReference>
<comment type="catalytic activity">
    <reaction evidence="5">
        <text>NAD(+) + (deoxyribonucleotide)n-3'-hydroxyl + 5'-phospho-(deoxyribonucleotide)m = (deoxyribonucleotide)n+m + AMP + beta-nicotinamide D-nucleotide.</text>
        <dbReference type="EC" id="6.5.1.2"/>
    </reaction>
</comment>
<organism evidence="7 8">
    <name type="scientific">phage Lak_Megaphage_RVC_AP3_GC26</name>
    <dbReference type="NCBI Taxonomy" id="3109225"/>
    <lineage>
        <taxon>Viruses</taxon>
        <taxon>Duplodnaviria</taxon>
        <taxon>Heunggongvirae</taxon>
        <taxon>Uroviricota</taxon>
        <taxon>Caudoviricetes</taxon>
        <taxon>Caudoviricetes code 15 clade</taxon>
    </lineage>
</organism>
<dbReference type="Gene3D" id="3.30.470.30">
    <property type="entry name" value="DNA ligase/mRNA capping enzyme"/>
    <property type="match status" value="1"/>
</dbReference>
<name>A0ABZ0Z0B8_9CAUD</name>
<dbReference type="SMART" id="SM00532">
    <property type="entry name" value="LIGANc"/>
    <property type="match status" value="1"/>
</dbReference>
<accession>A0ABZ0Z0B8</accession>
<dbReference type="SUPFAM" id="SSF56091">
    <property type="entry name" value="DNA ligase/mRNA capping enzyme, catalytic domain"/>
    <property type="match status" value="1"/>
</dbReference>
<dbReference type="InterPro" id="IPR013839">
    <property type="entry name" value="DNAligase_adenylation"/>
</dbReference>
<dbReference type="SUPFAM" id="SSF50249">
    <property type="entry name" value="Nucleic acid-binding proteins"/>
    <property type="match status" value="1"/>
</dbReference>
<dbReference type="InterPro" id="IPR004150">
    <property type="entry name" value="NAD_DNA_ligase_OB"/>
</dbReference>
<sequence>MISTIKSLIFDIKQNNYTDDKIISLRDELLKYNVDEIKSILSNDEITDLLNICKDAYYNTQKEIIDDYKFDALETYIGLENNNYVGSKSSAKHANYTIKHSFIMGSLSKVQIKQDKETGNVDMNYFADEISKYIDKSSNTKYFETTPKLDGCSFSAEFTVDENHNYKFISCATRGDGNYGTDISHWIKPKILKEWTKINECCQDILTPNDILCIRGEVLVPVKDFNEKYADEFTNPRSYVAGLLGRKLSDIHPNLILHNDLHFVCYDYRIYNTVSKKYTELSWINKNDPTYKILSNYIGYIGELPETKYCQLHSYSNRITGKMLSDIYDEYNKFRNNESVYALDGIVFKPSCSNRLYNEDRARPVDCVAMKFIPMINSTHIIDIEWNVKKTGEYFPKAIIEPIYLDGKELKKASLHNYNYIIKNKCGIGSEVRISLAGDIIPFVYEIVKPSGIDNINLPNDSEVITETSGNMHLMKIFKSHNEFNKNKFLASATALNINTIGPAAANTLWDGLHNDIKDLTNIVYLMSDNNLDLIKKTFGETKTYTNIVNNLREYRNHLTLEDIILSFCFKSCGHRASSLCAKIMRNEEYSTSSFSSASYNWALDKNSEEYNLVMNVVNLLNIDISAKENSKDNNKKIKIIMTGSPKAFGFTTKKDFLNIHSEYEETTVWSECKILFTDDLNSTSSKMKKANKLGIEIKTYE</sequence>
<evidence type="ECO:0000313" key="7">
    <source>
        <dbReference type="EMBL" id="WQJ51385.1"/>
    </source>
</evidence>
<keyword evidence="2 7" id="KW-0436">Ligase</keyword>
<evidence type="ECO:0000256" key="5">
    <source>
        <dbReference type="ARBA" id="ARBA00034005"/>
    </source>
</evidence>
<dbReference type="EMBL" id="OR769219">
    <property type="protein sequence ID" value="WQJ51385.1"/>
    <property type="molecule type" value="Genomic_DNA"/>
</dbReference>
<dbReference type="Pfam" id="PF03120">
    <property type="entry name" value="OB_DNA_ligase"/>
    <property type="match status" value="1"/>
</dbReference>
<dbReference type="InterPro" id="IPR012340">
    <property type="entry name" value="NA-bd_OB-fold"/>
</dbReference>
<dbReference type="EC" id="6.5.1.2" evidence="1"/>
<reference evidence="7 8" key="1">
    <citation type="submission" date="2023-11" db="EMBL/GenBank/DDBJ databases">
        <authorList>
            <person name="Cook R."/>
            <person name="Crisci M."/>
            <person name="Pye H."/>
            <person name="Adriaenssens E."/>
            <person name="Santini J."/>
        </authorList>
    </citation>
    <scope>NUCLEOTIDE SEQUENCE [LARGE SCALE GENOMIC DNA]</scope>
    <source>
        <strain evidence="7">Lak_Megaphage_RVC_AP3_GC26</strain>
    </source>
</reference>
<evidence type="ECO:0000256" key="4">
    <source>
        <dbReference type="ARBA" id="ARBA00023027"/>
    </source>
</evidence>
<dbReference type="GO" id="GO:0016874">
    <property type="term" value="F:ligase activity"/>
    <property type="evidence" value="ECO:0007669"/>
    <property type="project" value="UniProtKB-KW"/>
</dbReference>
<dbReference type="Proteomes" id="UP001348805">
    <property type="component" value="Segment"/>
</dbReference>
<dbReference type="Gene3D" id="2.40.50.140">
    <property type="entry name" value="Nucleic acid-binding proteins"/>
    <property type="match status" value="1"/>
</dbReference>
<evidence type="ECO:0000256" key="2">
    <source>
        <dbReference type="ARBA" id="ARBA00022598"/>
    </source>
</evidence>
<keyword evidence="8" id="KW-1185">Reference proteome</keyword>
<dbReference type="InterPro" id="IPR013840">
    <property type="entry name" value="DNAligase_N"/>
</dbReference>
<protein>
    <recommendedName>
        <fullName evidence="1">DNA ligase (NAD(+))</fullName>
        <ecNumber evidence="1">6.5.1.2</ecNumber>
    </recommendedName>
</protein>
<keyword evidence="4" id="KW-0520">NAD</keyword>
<evidence type="ECO:0000313" key="8">
    <source>
        <dbReference type="Proteomes" id="UP001348805"/>
    </source>
</evidence>
<evidence type="ECO:0000259" key="6">
    <source>
        <dbReference type="SMART" id="SM00532"/>
    </source>
</evidence>
<proteinExistence type="predicted"/>
<feature type="domain" description="NAD-dependent DNA ligase N-terminal" evidence="6">
    <location>
        <begin position="38"/>
        <end position="483"/>
    </location>
</feature>
<evidence type="ECO:0000256" key="1">
    <source>
        <dbReference type="ARBA" id="ARBA00012722"/>
    </source>
</evidence>
<keyword evidence="3" id="KW-0235">DNA replication</keyword>
<evidence type="ECO:0000256" key="3">
    <source>
        <dbReference type="ARBA" id="ARBA00022705"/>
    </source>
</evidence>